<comment type="caution">
    <text evidence="1">The sequence shown here is derived from an EMBL/GenBank/DDBJ whole genome shotgun (WGS) entry which is preliminary data.</text>
</comment>
<dbReference type="EMBL" id="AAILSQ010000043">
    <property type="protein sequence ID" value="ECF6054039.1"/>
    <property type="molecule type" value="Genomic_DNA"/>
</dbReference>
<proteinExistence type="predicted"/>
<sequence>MTIVDDSEYTGDRVDERSEIFFKACKSWSLDKNKVKRIFLLSVKYKNDESIINDYYWLPCEIKGIIMFDGILLLMPLPPQYG</sequence>
<name>A0A5Y2S7B7_SALER</name>
<protein>
    <submittedName>
        <fullName evidence="1">Uncharacterized protein</fullName>
    </submittedName>
</protein>
<dbReference type="Proteomes" id="UP000839746">
    <property type="component" value="Unassembled WGS sequence"/>
</dbReference>
<organism evidence="1">
    <name type="scientific">Salmonella enterica subsp. salamae</name>
    <dbReference type="NCBI Taxonomy" id="59202"/>
    <lineage>
        <taxon>Bacteria</taxon>
        <taxon>Pseudomonadati</taxon>
        <taxon>Pseudomonadota</taxon>
        <taxon>Gammaproteobacteria</taxon>
        <taxon>Enterobacterales</taxon>
        <taxon>Enterobacteriaceae</taxon>
        <taxon>Salmonella</taxon>
    </lineage>
</organism>
<accession>A0A5Y2S7B7</accession>
<evidence type="ECO:0000313" key="1">
    <source>
        <dbReference type="EMBL" id="ECF6054039.1"/>
    </source>
</evidence>
<reference evidence="1" key="1">
    <citation type="submission" date="2019-07" db="EMBL/GenBank/DDBJ databases">
        <authorList>
            <person name="Ashton P.M."/>
            <person name="Dallman T."/>
            <person name="Nair S."/>
            <person name="De Pinna E."/>
            <person name="Peters T."/>
            <person name="Grant K."/>
        </authorList>
    </citation>
    <scope>NUCLEOTIDE SEQUENCE [LARGE SCALE GENOMIC DNA]</scope>
    <source>
        <strain evidence="1">107213</strain>
    </source>
</reference>
<gene>
    <name evidence="1" type="ORF">FNN84_23095</name>
</gene>
<dbReference type="AlphaFoldDB" id="A0A5Y2S7B7"/>